<protein>
    <recommendedName>
        <fullName evidence="3">Condensin complex subunit 1 C-terminal domain-containing protein</fullName>
    </recommendedName>
</protein>
<gene>
    <name evidence="1" type="ORF">ORAREDHAP_LOCUS17926</name>
</gene>
<keyword evidence="2" id="KW-1185">Reference proteome</keyword>
<dbReference type="PANTHER" id="PTHR35834">
    <property type="entry name" value="ARMADILLO-TYPE FOLD PROTEIN-RELATED"/>
    <property type="match status" value="1"/>
</dbReference>
<accession>A0A6J5WPJ6</accession>
<name>A0A6J5WPJ6_PRUAR</name>
<evidence type="ECO:0008006" key="3">
    <source>
        <dbReference type="Google" id="ProtNLM"/>
    </source>
</evidence>
<dbReference type="AlphaFoldDB" id="A0A6J5WPJ6"/>
<organism evidence="1 2">
    <name type="scientific">Prunus armeniaca</name>
    <name type="common">Apricot</name>
    <name type="synonym">Armeniaca vulgaris</name>
    <dbReference type="NCBI Taxonomy" id="36596"/>
    <lineage>
        <taxon>Eukaryota</taxon>
        <taxon>Viridiplantae</taxon>
        <taxon>Streptophyta</taxon>
        <taxon>Embryophyta</taxon>
        <taxon>Tracheophyta</taxon>
        <taxon>Spermatophyta</taxon>
        <taxon>Magnoliopsida</taxon>
        <taxon>eudicotyledons</taxon>
        <taxon>Gunneridae</taxon>
        <taxon>Pentapetalae</taxon>
        <taxon>rosids</taxon>
        <taxon>fabids</taxon>
        <taxon>Rosales</taxon>
        <taxon>Rosaceae</taxon>
        <taxon>Amygdaloideae</taxon>
        <taxon>Amygdaleae</taxon>
        <taxon>Prunus</taxon>
    </lineage>
</organism>
<dbReference type="PANTHER" id="PTHR35834:SF3">
    <property type="entry name" value="ARM REPEAT SUPERFAMILY PROTEIN"/>
    <property type="match status" value="1"/>
</dbReference>
<dbReference type="EMBL" id="CAEKKB010000003">
    <property type="protein sequence ID" value="CAB4302281.1"/>
    <property type="molecule type" value="Genomic_DNA"/>
</dbReference>
<dbReference type="OrthoDB" id="779821at2759"/>
<reference evidence="2" key="1">
    <citation type="journal article" date="2020" name="Genome Biol.">
        <title>Gamete binning: chromosome-level and haplotype-resolved genome assembly enabled by high-throughput single-cell sequencing of gamete genomes.</title>
        <authorList>
            <person name="Campoy J.A."/>
            <person name="Sun H."/>
            <person name="Goel M."/>
            <person name="Jiao W.-B."/>
            <person name="Folz-Donahue K."/>
            <person name="Wang N."/>
            <person name="Rubio M."/>
            <person name="Liu C."/>
            <person name="Kukat C."/>
            <person name="Ruiz D."/>
            <person name="Huettel B."/>
            <person name="Schneeberger K."/>
        </authorList>
    </citation>
    <scope>NUCLEOTIDE SEQUENCE [LARGE SCALE GENOMIC DNA]</scope>
    <source>
        <strain evidence="2">cv. Rojo Pasion</strain>
    </source>
</reference>
<evidence type="ECO:0000313" key="2">
    <source>
        <dbReference type="Proteomes" id="UP000507245"/>
    </source>
</evidence>
<proteinExistence type="predicted"/>
<dbReference type="Proteomes" id="UP000507245">
    <property type="component" value="Unassembled WGS sequence"/>
</dbReference>
<evidence type="ECO:0000313" key="1">
    <source>
        <dbReference type="EMBL" id="CAB4302281.1"/>
    </source>
</evidence>
<sequence length="120" mass="13690">MGSSCSIQVLTGLVKIIRTPLVDDINGEIPRIISLLGSEDLSTKVAAINCILEIAFLGIEEVIGIMLEEHLIKKLMGVQRLEVGLQSNEDEMEVFVWRRKSQKWRKVWRNFHFQGGWQVL</sequence>